<evidence type="ECO:0000259" key="5">
    <source>
        <dbReference type="Pfam" id="PF05598"/>
    </source>
</evidence>
<feature type="domain" description="Transposase InsH N-terminal" evidence="5">
    <location>
        <begin position="15"/>
        <end position="111"/>
    </location>
</feature>
<organism evidence="6">
    <name type="scientific">mine drainage metagenome</name>
    <dbReference type="NCBI Taxonomy" id="410659"/>
    <lineage>
        <taxon>unclassified sequences</taxon>
        <taxon>metagenomes</taxon>
        <taxon>ecological metagenomes</taxon>
    </lineage>
</organism>
<dbReference type="PANTHER" id="PTHR35604">
    <property type="entry name" value="TRANSPOSASE INSH FOR INSERTION SEQUENCE ELEMENT IS5A-RELATED"/>
    <property type="match status" value="1"/>
</dbReference>
<keyword evidence="2" id="KW-0238">DNA-binding</keyword>
<evidence type="ECO:0000259" key="4">
    <source>
        <dbReference type="Pfam" id="PF01609"/>
    </source>
</evidence>
<evidence type="ECO:0000256" key="1">
    <source>
        <dbReference type="ARBA" id="ARBA00003544"/>
    </source>
</evidence>
<evidence type="ECO:0000256" key="2">
    <source>
        <dbReference type="ARBA" id="ARBA00023125"/>
    </source>
</evidence>
<keyword evidence="3" id="KW-0233">DNA recombination</keyword>
<protein>
    <submittedName>
        <fullName evidence="6">Transposase DDE domain protein</fullName>
    </submittedName>
</protein>
<dbReference type="GO" id="GO:0003677">
    <property type="term" value="F:DNA binding"/>
    <property type="evidence" value="ECO:0007669"/>
    <property type="project" value="UniProtKB-KW"/>
</dbReference>
<gene>
    <name evidence="6" type="ORF">GALL_295010</name>
</gene>
<dbReference type="Pfam" id="PF01609">
    <property type="entry name" value="DDE_Tnp_1"/>
    <property type="match status" value="1"/>
</dbReference>
<sequence length="328" mass="36680">MSQISFASAEFSRKKKTTRREKFLADMERVVPWARLIAVVAPNYPTSGRRGRPPVGLERMLRLYFVQQWYGLADEALEDAVYDSQALRDFIGIDLARESVPDATTLLKFRRLLQKHDLTRALFDEINVHLAERGLLMRAGTIVDATIIAAPSSTKNQKGQRDPEMHQTKKGNQWHFGMKAHIGADADSGLVHTVIGTAAHVNDVTQAHGLLHGEEIVAIGDAGYQGAAKRPERTSNTEWITAMRPGLRRALDKGRAVDALIDQRERLTASIRAKVEHPFHVIKNLFRHRKLRYRGLAKNTAQLFSLFGLANLVIAKRSLLALQARGAS</sequence>
<proteinExistence type="predicted"/>
<dbReference type="Pfam" id="PF05598">
    <property type="entry name" value="DUF772"/>
    <property type="match status" value="1"/>
</dbReference>
<comment type="caution">
    <text evidence="6">The sequence shown here is derived from an EMBL/GenBank/DDBJ whole genome shotgun (WGS) entry which is preliminary data.</text>
</comment>
<dbReference type="InterPro" id="IPR008490">
    <property type="entry name" value="Transposase_InsH_N"/>
</dbReference>
<dbReference type="InterPro" id="IPR002559">
    <property type="entry name" value="Transposase_11"/>
</dbReference>
<feature type="domain" description="Transposase IS4-like" evidence="4">
    <location>
        <begin position="140"/>
        <end position="312"/>
    </location>
</feature>
<dbReference type="NCBIfam" id="NF033581">
    <property type="entry name" value="transpos_IS5_4"/>
    <property type="match status" value="1"/>
</dbReference>
<comment type="function">
    <text evidence="1">Involved in the transposition of the insertion sequence IS5.</text>
</comment>
<dbReference type="EMBL" id="MLJW01000365">
    <property type="protein sequence ID" value="OIQ88633.1"/>
    <property type="molecule type" value="Genomic_DNA"/>
</dbReference>
<dbReference type="PANTHER" id="PTHR35604:SF2">
    <property type="entry name" value="TRANSPOSASE INSH FOR INSERTION SEQUENCE ELEMENT IS5A-RELATED"/>
    <property type="match status" value="1"/>
</dbReference>
<name>A0A1J5QY41_9ZZZZ</name>
<dbReference type="AlphaFoldDB" id="A0A1J5QY41"/>
<dbReference type="InterPro" id="IPR047959">
    <property type="entry name" value="Transpos_IS5"/>
</dbReference>
<dbReference type="GO" id="GO:0006313">
    <property type="term" value="P:DNA transposition"/>
    <property type="evidence" value="ECO:0007669"/>
    <property type="project" value="InterPro"/>
</dbReference>
<dbReference type="GO" id="GO:0004803">
    <property type="term" value="F:transposase activity"/>
    <property type="evidence" value="ECO:0007669"/>
    <property type="project" value="InterPro"/>
</dbReference>
<accession>A0A1J5QY41</accession>
<evidence type="ECO:0000313" key="6">
    <source>
        <dbReference type="EMBL" id="OIQ88633.1"/>
    </source>
</evidence>
<reference evidence="6" key="1">
    <citation type="submission" date="2016-10" db="EMBL/GenBank/DDBJ databases">
        <title>Sequence of Gallionella enrichment culture.</title>
        <authorList>
            <person name="Poehlein A."/>
            <person name="Muehling M."/>
            <person name="Daniel R."/>
        </authorList>
    </citation>
    <scope>NUCLEOTIDE SEQUENCE</scope>
</reference>
<evidence type="ECO:0000256" key="3">
    <source>
        <dbReference type="ARBA" id="ARBA00023172"/>
    </source>
</evidence>